<comment type="caution">
    <text evidence="2">The sequence shown here is derived from an EMBL/GenBank/DDBJ whole genome shotgun (WGS) entry which is preliminary data.</text>
</comment>
<dbReference type="Pfam" id="PF01944">
    <property type="entry name" value="SpoIIM"/>
    <property type="match status" value="1"/>
</dbReference>
<dbReference type="EMBL" id="JTHP01000043">
    <property type="protein sequence ID" value="KJD44015.1"/>
    <property type="molecule type" value="Genomic_DNA"/>
</dbReference>
<dbReference type="InterPro" id="IPR002798">
    <property type="entry name" value="SpoIIM-like"/>
</dbReference>
<sequence length="217" mass="23942">MQWFRHTLKDQTPYYVFLAVLFLVGVVFGALMVNALSLEQLQDLSRYLKDFFVTVNQNEQGFAGTQATSTFWDSVSLHLKWVGLIWVCGLSVIGLPGILVLNFLKGVLIGFSVGYMVGQYSWKGLLFSLVSVAPHNLIVIPVLLVCSVAAMTFSIHMIKTKILATRPSDGMLRPLLSYAGLTAAMMLLLVGSASFETWITPVMMQWVTPMLTASVSP</sequence>
<keyword evidence="1" id="KW-0472">Membrane</keyword>
<evidence type="ECO:0000313" key="3">
    <source>
        <dbReference type="Proteomes" id="UP000032534"/>
    </source>
</evidence>
<feature type="transmembrane region" description="Helical" evidence="1">
    <location>
        <begin position="125"/>
        <end position="155"/>
    </location>
</feature>
<feature type="transmembrane region" description="Helical" evidence="1">
    <location>
        <begin position="81"/>
        <end position="104"/>
    </location>
</feature>
<name>A0A0D7WXW9_9BACL</name>
<gene>
    <name evidence="2" type="ORF">QD47_19075</name>
</gene>
<evidence type="ECO:0000313" key="2">
    <source>
        <dbReference type="EMBL" id="KJD44015.1"/>
    </source>
</evidence>
<dbReference type="AlphaFoldDB" id="A0A0D7WXW9"/>
<organism evidence="2 3">
    <name type="scientific">Paenibacillus terrae</name>
    <dbReference type="NCBI Taxonomy" id="159743"/>
    <lineage>
        <taxon>Bacteria</taxon>
        <taxon>Bacillati</taxon>
        <taxon>Bacillota</taxon>
        <taxon>Bacilli</taxon>
        <taxon>Bacillales</taxon>
        <taxon>Paenibacillaceae</taxon>
        <taxon>Paenibacillus</taxon>
    </lineage>
</organism>
<dbReference type="NCBIfam" id="TIGR02831">
    <property type="entry name" value="spo_II_M"/>
    <property type="match status" value="1"/>
</dbReference>
<dbReference type="PIRSF" id="PIRSF038973">
    <property type="entry name" value="SpoIIM"/>
    <property type="match status" value="1"/>
</dbReference>
<dbReference type="OrthoDB" id="2065033at2"/>
<dbReference type="InterPro" id="IPR014196">
    <property type="entry name" value="SpoIIM"/>
</dbReference>
<keyword evidence="1" id="KW-0812">Transmembrane</keyword>
<proteinExistence type="predicted"/>
<reference evidence="2 3" key="1">
    <citation type="submission" date="2014-11" db="EMBL/GenBank/DDBJ databases">
        <title>Draft Genome Sequences of Paenibacillus polymyxa NRRL B-30509 and Paenibacillus terrae NRRL B-30644, Strains from a Poultry Environment that Produce Tridecaptin A and Paenicidins.</title>
        <authorList>
            <person name="van Belkum M.J."/>
            <person name="Lohans C.T."/>
            <person name="Vederas J.C."/>
        </authorList>
    </citation>
    <scope>NUCLEOTIDE SEQUENCE [LARGE SCALE GENOMIC DNA]</scope>
    <source>
        <strain evidence="2 3">NRRL B-30644</strain>
    </source>
</reference>
<evidence type="ECO:0000256" key="1">
    <source>
        <dbReference type="SAM" id="Phobius"/>
    </source>
</evidence>
<keyword evidence="3" id="KW-1185">Reference proteome</keyword>
<feature type="transmembrane region" description="Helical" evidence="1">
    <location>
        <begin position="12"/>
        <end position="36"/>
    </location>
</feature>
<keyword evidence="1" id="KW-1133">Transmembrane helix</keyword>
<feature type="transmembrane region" description="Helical" evidence="1">
    <location>
        <begin position="175"/>
        <end position="195"/>
    </location>
</feature>
<dbReference type="Proteomes" id="UP000032534">
    <property type="component" value="Unassembled WGS sequence"/>
</dbReference>
<protein>
    <submittedName>
        <fullName evidence="2">Stage II sporulation protein M</fullName>
    </submittedName>
</protein>
<dbReference type="RefSeq" id="WP_044647630.1">
    <property type="nucleotide sequence ID" value="NZ_JTHP01000043.1"/>
</dbReference>
<accession>A0A0D7WXW9</accession>
<dbReference type="PATRIC" id="fig|159743.3.peg.4246"/>